<sequence>MLPQELVFTVDGEQAQSTATTSRILPLAYYCHRSESRLTKPALAYQALSAILTHIDSFTGFGSLPHHLVEPILQQCSAEALERFEENTPALASLTQDCWRNLCERQFTQDVASILAGDRSPPDDWRSYYFTLQARQQQRFEELGSKIRGQRQEAEDRKKERQIVYTDPVIRRGRGGVGRPSTLIEKTRKESMKIQRSVYGSSRSPFLTPAKPARPRPETRPVKPPPITGMGMMSMPRPAKIARTEPTPPSGSSASPPPPQSSPPPFSPALSLSPTKIKRDPMSSLFMPKHKAHSQRPVPVAVKKS</sequence>
<dbReference type="OrthoDB" id="21513at2759"/>
<accession>A0A164P4Q2</accession>
<dbReference type="Pfam" id="PF06881">
    <property type="entry name" value="Elongin_A"/>
    <property type="match status" value="1"/>
</dbReference>
<gene>
    <name evidence="2" type="ORF">SISNIDRAFT_497976</name>
</gene>
<dbReference type="STRING" id="1314777.A0A164P4Q2"/>
<dbReference type="GO" id="GO:0070449">
    <property type="term" value="C:elongin complex"/>
    <property type="evidence" value="ECO:0007669"/>
    <property type="project" value="InterPro"/>
</dbReference>
<feature type="region of interest" description="Disordered" evidence="1">
    <location>
        <begin position="142"/>
        <end position="305"/>
    </location>
</feature>
<evidence type="ECO:0000313" key="3">
    <source>
        <dbReference type="Proteomes" id="UP000076722"/>
    </source>
</evidence>
<dbReference type="Proteomes" id="UP000076722">
    <property type="component" value="Unassembled WGS sequence"/>
</dbReference>
<dbReference type="InterPro" id="IPR051870">
    <property type="entry name" value="Elongin-A_domain"/>
</dbReference>
<keyword evidence="3" id="KW-1185">Reference proteome</keyword>
<dbReference type="GO" id="GO:0006368">
    <property type="term" value="P:transcription elongation by RNA polymerase II"/>
    <property type="evidence" value="ECO:0007669"/>
    <property type="project" value="InterPro"/>
</dbReference>
<protein>
    <recommendedName>
        <fullName evidence="4">Elongin-A</fullName>
    </recommendedName>
</protein>
<feature type="compositionally biased region" description="Pro residues" evidence="1">
    <location>
        <begin position="255"/>
        <end position="267"/>
    </location>
</feature>
<name>A0A164P4Q2_9AGAM</name>
<evidence type="ECO:0008006" key="4">
    <source>
        <dbReference type="Google" id="ProtNLM"/>
    </source>
</evidence>
<dbReference type="EMBL" id="KV419437">
    <property type="protein sequence ID" value="KZS88362.1"/>
    <property type="molecule type" value="Genomic_DNA"/>
</dbReference>
<dbReference type="InterPro" id="IPR010684">
    <property type="entry name" value="RNA_pol_II_trans_fac_SIII_A"/>
</dbReference>
<feature type="compositionally biased region" description="Basic and acidic residues" evidence="1">
    <location>
        <begin position="142"/>
        <end position="162"/>
    </location>
</feature>
<evidence type="ECO:0000256" key="1">
    <source>
        <dbReference type="SAM" id="MobiDB-lite"/>
    </source>
</evidence>
<reference evidence="2 3" key="1">
    <citation type="journal article" date="2016" name="Mol. Biol. Evol.">
        <title>Comparative Genomics of Early-Diverging Mushroom-Forming Fungi Provides Insights into the Origins of Lignocellulose Decay Capabilities.</title>
        <authorList>
            <person name="Nagy L.G."/>
            <person name="Riley R."/>
            <person name="Tritt A."/>
            <person name="Adam C."/>
            <person name="Daum C."/>
            <person name="Floudas D."/>
            <person name="Sun H."/>
            <person name="Yadav J.S."/>
            <person name="Pangilinan J."/>
            <person name="Larsson K.H."/>
            <person name="Matsuura K."/>
            <person name="Barry K."/>
            <person name="Labutti K."/>
            <person name="Kuo R."/>
            <person name="Ohm R.A."/>
            <person name="Bhattacharya S.S."/>
            <person name="Shirouzu T."/>
            <person name="Yoshinaga Y."/>
            <person name="Martin F.M."/>
            <person name="Grigoriev I.V."/>
            <person name="Hibbett D.S."/>
        </authorList>
    </citation>
    <scope>NUCLEOTIDE SEQUENCE [LARGE SCALE GENOMIC DNA]</scope>
    <source>
        <strain evidence="2 3">HHB9708</strain>
    </source>
</reference>
<dbReference type="PANTHER" id="PTHR15141:SF76">
    <property type="entry name" value="TRANSCRIPTION ELONGATION FACTOR B POLYPEPTIDE 3"/>
    <property type="match status" value="1"/>
</dbReference>
<dbReference type="PANTHER" id="PTHR15141">
    <property type="entry name" value="TRANSCRIPTION ELONGATION FACTOR B POLYPEPTIDE 3"/>
    <property type="match status" value="1"/>
</dbReference>
<proteinExistence type="predicted"/>
<dbReference type="AlphaFoldDB" id="A0A164P4Q2"/>
<evidence type="ECO:0000313" key="2">
    <source>
        <dbReference type="EMBL" id="KZS88362.1"/>
    </source>
</evidence>
<organism evidence="2 3">
    <name type="scientific">Sistotremastrum niveocremeum HHB9708</name>
    <dbReference type="NCBI Taxonomy" id="1314777"/>
    <lineage>
        <taxon>Eukaryota</taxon>
        <taxon>Fungi</taxon>
        <taxon>Dikarya</taxon>
        <taxon>Basidiomycota</taxon>
        <taxon>Agaricomycotina</taxon>
        <taxon>Agaricomycetes</taxon>
        <taxon>Sistotremastrales</taxon>
        <taxon>Sistotremastraceae</taxon>
        <taxon>Sertulicium</taxon>
        <taxon>Sertulicium niveocremeum</taxon>
    </lineage>
</organism>
<dbReference type="Gene3D" id="6.10.250.3180">
    <property type="match status" value="1"/>
</dbReference>